<dbReference type="SUPFAM" id="SSF52266">
    <property type="entry name" value="SGNH hydrolase"/>
    <property type="match status" value="1"/>
</dbReference>
<gene>
    <name evidence="3" type="ORF">NLU13_6987</name>
</gene>
<dbReference type="PANTHER" id="PTHR37981">
    <property type="entry name" value="LIPASE 2"/>
    <property type="match status" value="1"/>
</dbReference>
<evidence type="ECO:0000313" key="4">
    <source>
        <dbReference type="Proteomes" id="UP001175261"/>
    </source>
</evidence>
<dbReference type="GO" id="GO:0016788">
    <property type="term" value="F:hydrolase activity, acting on ester bonds"/>
    <property type="evidence" value="ECO:0007669"/>
    <property type="project" value="InterPro"/>
</dbReference>
<dbReference type="CDD" id="cd01823">
    <property type="entry name" value="SEST_like"/>
    <property type="match status" value="1"/>
</dbReference>
<name>A0AA39GEE4_SARSR</name>
<protein>
    <recommendedName>
        <fullName evidence="2">SGNH hydrolase-type esterase domain-containing protein</fullName>
    </recommendedName>
</protein>
<dbReference type="PANTHER" id="PTHR37981:SF1">
    <property type="entry name" value="SGNH HYDROLASE-TYPE ESTERASE DOMAIN-CONTAINING PROTEIN"/>
    <property type="match status" value="1"/>
</dbReference>
<organism evidence="3 4">
    <name type="scientific">Sarocladium strictum</name>
    <name type="common">Black bundle disease fungus</name>
    <name type="synonym">Acremonium strictum</name>
    <dbReference type="NCBI Taxonomy" id="5046"/>
    <lineage>
        <taxon>Eukaryota</taxon>
        <taxon>Fungi</taxon>
        <taxon>Dikarya</taxon>
        <taxon>Ascomycota</taxon>
        <taxon>Pezizomycotina</taxon>
        <taxon>Sordariomycetes</taxon>
        <taxon>Hypocreomycetidae</taxon>
        <taxon>Hypocreales</taxon>
        <taxon>Sarocladiaceae</taxon>
        <taxon>Sarocladium</taxon>
    </lineage>
</organism>
<keyword evidence="4" id="KW-1185">Reference proteome</keyword>
<proteinExistence type="predicted"/>
<dbReference type="InterPro" id="IPR036514">
    <property type="entry name" value="SGNH_hydro_sf"/>
</dbReference>
<accession>A0AA39GEE4</accession>
<evidence type="ECO:0000259" key="2">
    <source>
        <dbReference type="Pfam" id="PF13472"/>
    </source>
</evidence>
<feature type="region of interest" description="Disordered" evidence="1">
    <location>
        <begin position="327"/>
        <end position="351"/>
    </location>
</feature>
<dbReference type="EMBL" id="JAPDFR010000006">
    <property type="protein sequence ID" value="KAK0385810.1"/>
    <property type="molecule type" value="Genomic_DNA"/>
</dbReference>
<dbReference type="Gene3D" id="3.40.50.1110">
    <property type="entry name" value="SGNH hydrolase"/>
    <property type="match status" value="1"/>
</dbReference>
<dbReference type="Proteomes" id="UP001175261">
    <property type="component" value="Unassembled WGS sequence"/>
</dbReference>
<dbReference type="InterPro" id="IPR037460">
    <property type="entry name" value="SEST-like"/>
</dbReference>
<dbReference type="Pfam" id="PF13472">
    <property type="entry name" value="Lipase_GDSL_2"/>
    <property type="match status" value="1"/>
</dbReference>
<feature type="compositionally biased region" description="Polar residues" evidence="1">
    <location>
        <begin position="1"/>
        <end position="18"/>
    </location>
</feature>
<feature type="region of interest" description="Disordered" evidence="1">
    <location>
        <begin position="1"/>
        <end position="22"/>
    </location>
</feature>
<evidence type="ECO:0000256" key="1">
    <source>
        <dbReference type="SAM" id="MobiDB-lite"/>
    </source>
</evidence>
<comment type="caution">
    <text evidence="3">The sequence shown here is derived from an EMBL/GenBank/DDBJ whole genome shotgun (WGS) entry which is preliminary data.</text>
</comment>
<dbReference type="GO" id="GO:0006629">
    <property type="term" value="P:lipid metabolic process"/>
    <property type="evidence" value="ECO:0007669"/>
    <property type="project" value="TreeGrafter"/>
</dbReference>
<dbReference type="InterPro" id="IPR013830">
    <property type="entry name" value="SGNH_hydro"/>
</dbReference>
<dbReference type="AlphaFoldDB" id="A0AA39GEE4"/>
<evidence type="ECO:0000313" key="3">
    <source>
        <dbReference type="EMBL" id="KAK0385810.1"/>
    </source>
</evidence>
<sequence>MRQSGAPLSNRQSMSSPLRKTGPPASCCCNIAYTRWQPQSDDQRYAAQQPITLPVPQRLVQPSTGFGFVAFGDSYSAGIGTSPNGTTDACLRGPGAYPQLIHRDFVHLVGEDQTSFQHLSCTGANLDDLLSGGKDSQVDDFNITETADFALLSIGGNDLGFFDIMNSCIFRFYSFYSGTCEAALERSEAQLQDPAFEERLRLAITQILERVRWEKRLWFTVTVTGYARFFNDETDECDECSLGVWWGGPKLKRELRQKMNKMVMDVNRKIKESVEAINARFAVPRVLFVDYDAHFEGHRFCEPNVTEPDYTRNETWFFLVGGQDSGQDSGNHTLPEEPPTEPEVTSESPLVDADRCLDPANRSGDWGQLALCMMAIAARDDPTLRTTDGRFAAQKSMWHAPIYYSKSFHPRSDGHLAIRNEIYRMWKDQIRLLDQAVEL</sequence>
<feature type="domain" description="SGNH hydrolase-type esterase" evidence="2">
    <location>
        <begin position="70"/>
        <end position="284"/>
    </location>
</feature>
<reference evidence="3" key="1">
    <citation type="submission" date="2022-10" db="EMBL/GenBank/DDBJ databases">
        <title>Determination and structural analysis of whole genome sequence of Sarocladium strictum F4-1.</title>
        <authorList>
            <person name="Hu L."/>
            <person name="Jiang Y."/>
        </authorList>
    </citation>
    <scope>NUCLEOTIDE SEQUENCE</scope>
    <source>
        <strain evidence="3">F4-1</strain>
    </source>
</reference>